<keyword evidence="3 5" id="KW-0560">Oxidoreductase</keyword>
<dbReference type="PANTHER" id="PTHR42789:SF1">
    <property type="entry name" value="D-ISOMER SPECIFIC 2-HYDROXYACID DEHYDROGENASE FAMILY PROTEIN (AFU_ORTHOLOGUE AFUA_6G10090)"/>
    <property type="match status" value="1"/>
</dbReference>
<accession>A0A0G0UB77</accession>
<dbReference type="AlphaFoldDB" id="A0A0G0UB77"/>
<dbReference type="Proteomes" id="UP000034616">
    <property type="component" value="Unassembled WGS sequence"/>
</dbReference>
<evidence type="ECO:0000259" key="7">
    <source>
        <dbReference type="Pfam" id="PF02826"/>
    </source>
</evidence>
<keyword evidence="4" id="KW-0520">NAD</keyword>
<dbReference type="InterPro" id="IPR050857">
    <property type="entry name" value="D-2-hydroxyacid_DH"/>
</dbReference>
<dbReference type="InterPro" id="IPR029753">
    <property type="entry name" value="D-isomer_DH_CS"/>
</dbReference>
<dbReference type="GO" id="GO:0016616">
    <property type="term" value="F:oxidoreductase activity, acting on the CH-OH group of donors, NAD or NADP as acceptor"/>
    <property type="evidence" value="ECO:0007669"/>
    <property type="project" value="InterPro"/>
</dbReference>
<dbReference type="CDD" id="cd05301">
    <property type="entry name" value="GDH"/>
    <property type="match status" value="1"/>
</dbReference>
<dbReference type="PANTHER" id="PTHR42789">
    <property type="entry name" value="D-ISOMER SPECIFIC 2-HYDROXYACID DEHYDROGENASE FAMILY PROTEIN (AFU_ORTHOLOGUE AFUA_6G10090)"/>
    <property type="match status" value="1"/>
</dbReference>
<evidence type="ECO:0000256" key="1">
    <source>
        <dbReference type="ARBA" id="ARBA00005854"/>
    </source>
</evidence>
<dbReference type="SUPFAM" id="SSF51735">
    <property type="entry name" value="NAD(P)-binding Rossmann-fold domains"/>
    <property type="match status" value="1"/>
</dbReference>
<proteinExistence type="inferred from homology"/>
<dbReference type="InterPro" id="IPR029752">
    <property type="entry name" value="D-isomer_DH_CS1"/>
</dbReference>
<evidence type="ECO:0000256" key="2">
    <source>
        <dbReference type="ARBA" id="ARBA00022605"/>
    </source>
</evidence>
<evidence type="ECO:0000313" key="8">
    <source>
        <dbReference type="EMBL" id="KKR86229.1"/>
    </source>
</evidence>
<name>A0A0G0UB77_9BACT</name>
<dbReference type="FunFam" id="3.40.50.720:FF:000203">
    <property type="entry name" value="D-3-phosphoglycerate dehydrogenase (SerA)"/>
    <property type="match status" value="1"/>
</dbReference>
<comment type="similarity">
    <text evidence="1 5">Belongs to the D-isomer specific 2-hydroxyacid dehydrogenase family.</text>
</comment>
<dbReference type="Pfam" id="PF02826">
    <property type="entry name" value="2-Hacid_dh_C"/>
    <property type="match status" value="1"/>
</dbReference>
<evidence type="ECO:0000259" key="6">
    <source>
        <dbReference type="Pfam" id="PF00389"/>
    </source>
</evidence>
<dbReference type="PROSITE" id="PS00671">
    <property type="entry name" value="D_2_HYDROXYACID_DH_3"/>
    <property type="match status" value="1"/>
</dbReference>
<dbReference type="InterPro" id="IPR036291">
    <property type="entry name" value="NAD(P)-bd_dom_sf"/>
</dbReference>
<dbReference type="PATRIC" id="fig|1618985.3.peg.966"/>
<protein>
    <submittedName>
        <fullName evidence="8">D-isomer specific 2-hydroxyacid dehydrogenase NAD-binding protein</fullName>
    </submittedName>
</protein>
<dbReference type="InterPro" id="IPR006139">
    <property type="entry name" value="D-isomer_2_OHA_DH_cat_dom"/>
</dbReference>
<reference evidence="8 9" key="1">
    <citation type="journal article" date="2015" name="Nature">
        <title>rRNA introns, odd ribosomes, and small enigmatic genomes across a large radiation of phyla.</title>
        <authorList>
            <person name="Brown C.T."/>
            <person name="Hug L.A."/>
            <person name="Thomas B.C."/>
            <person name="Sharon I."/>
            <person name="Castelle C.J."/>
            <person name="Singh A."/>
            <person name="Wilkins M.J."/>
            <person name="Williams K.H."/>
            <person name="Banfield J.F."/>
        </authorList>
    </citation>
    <scope>NUCLEOTIDE SEQUENCE [LARGE SCALE GENOMIC DNA]</scope>
</reference>
<organism evidence="8 9">
    <name type="scientific">Candidatus Uhrbacteria bacterium GW2011_GWC2_41_11</name>
    <dbReference type="NCBI Taxonomy" id="1618985"/>
    <lineage>
        <taxon>Bacteria</taxon>
        <taxon>Candidatus Uhriibacteriota</taxon>
    </lineage>
</organism>
<evidence type="ECO:0000256" key="5">
    <source>
        <dbReference type="RuleBase" id="RU003719"/>
    </source>
</evidence>
<dbReference type="SUPFAM" id="SSF52283">
    <property type="entry name" value="Formate/glycerate dehydrogenase catalytic domain-like"/>
    <property type="match status" value="1"/>
</dbReference>
<gene>
    <name evidence="8" type="ORF">UU35_C0017G0025</name>
</gene>
<feature type="domain" description="D-isomer specific 2-hydroxyacid dehydrogenase NAD-binding" evidence="7">
    <location>
        <begin position="112"/>
        <end position="296"/>
    </location>
</feature>
<dbReference type="PROSITE" id="PS00670">
    <property type="entry name" value="D_2_HYDROXYACID_DH_2"/>
    <property type="match status" value="1"/>
</dbReference>
<dbReference type="PROSITE" id="PS00065">
    <property type="entry name" value="D_2_HYDROXYACID_DH_1"/>
    <property type="match status" value="1"/>
</dbReference>
<keyword evidence="2" id="KW-0028">Amino-acid biosynthesis</keyword>
<dbReference type="Gene3D" id="3.40.50.720">
    <property type="entry name" value="NAD(P)-binding Rossmann-like Domain"/>
    <property type="match status" value="2"/>
</dbReference>
<dbReference type="EMBL" id="LCAH01000017">
    <property type="protein sequence ID" value="KKR86229.1"/>
    <property type="molecule type" value="Genomic_DNA"/>
</dbReference>
<evidence type="ECO:0000256" key="4">
    <source>
        <dbReference type="ARBA" id="ARBA00023027"/>
    </source>
</evidence>
<sequence>MTRIFITRAIPESGLKLLKKRKGLKIEVYEKDQIIPHRELLRRVKGVNILLSLLTDRIDTDIFDAAGPQLKLVANYAVGFDNIDVVEAKKRGIALTNTPGDEIAETVAEHTVAMMFALAHRIVESDTFMRAGKYKGWNPNLFLGTDIIGKTLGIIGTGKIGTCLIRRVAEGFGIRILYHDVRANPELEKTFHAVYRTKDQLLKEADFVSLHVPLLPSTHHLIGTKELKRMKKTAFLINTSRGPVIDIHALVQALKTKQIAGAGLDVHECEPNIACNKEDILTLRRLSNVILTPHTASATIETRDAMSCRAAKNILAFLRGDIPPNLIK</sequence>
<evidence type="ECO:0000256" key="3">
    <source>
        <dbReference type="ARBA" id="ARBA00023002"/>
    </source>
</evidence>
<feature type="domain" description="D-isomer specific 2-hydroxyacid dehydrogenase catalytic" evidence="6">
    <location>
        <begin position="4"/>
        <end position="327"/>
    </location>
</feature>
<comment type="caution">
    <text evidence="8">The sequence shown here is derived from an EMBL/GenBank/DDBJ whole genome shotgun (WGS) entry which is preliminary data.</text>
</comment>
<dbReference type="GO" id="GO:0008652">
    <property type="term" value="P:amino acid biosynthetic process"/>
    <property type="evidence" value="ECO:0007669"/>
    <property type="project" value="UniProtKB-KW"/>
</dbReference>
<dbReference type="InterPro" id="IPR006140">
    <property type="entry name" value="D-isomer_DH_NAD-bd"/>
</dbReference>
<dbReference type="Pfam" id="PF00389">
    <property type="entry name" value="2-Hacid_dh"/>
    <property type="match status" value="1"/>
</dbReference>
<evidence type="ECO:0000313" key="9">
    <source>
        <dbReference type="Proteomes" id="UP000034616"/>
    </source>
</evidence>
<dbReference type="GO" id="GO:0051287">
    <property type="term" value="F:NAD binding"/>
    <property type="evidence" value="ECO:0007669"/>
    <property type="project" value="InterPro"/>
</dbReference>